<reference evidence="1" key="2">
    <citation type="submission" date="2018-03" db="EMBL/GenBank/DDBJ databases">
        <authorList>
            <person name="Keele B.F."/>
        </authorList>
    </citation>
    <scope>NUCLEOTIDE SEQUENCE</scope>
    <source>
        <strain evidence="1">Br1</strain>
    </source>
</reference>
<keyword evidence="2" id="KW-1185">Reference proteome</keyword>
<dbReference type="KEGG" id="vg:41702489"/>
<dbReference type="EMBL" id="MH047858">
    <property type="protein sequence ID" value="AXI69779.1"/>
    <property type="molecule type" value="Genomic_DNA"/>
</dbReference>
<dbReference type="RefSeq" id="YP_009551398.1">
    <property type="nucleotide sequence ID" value="NC_040339.1"/>
</dbReference>
<organism evidence="1">
    <name type="scientific">Euphorbia heterophylla associated gemycircularvirus</name>
    <dbReference type="NCBI Taxonomy" id="2291614"/>
    <lineage>
        <taxon>Viruses</taxon>
        <taxon>Monodnaviria</taxon>
        <taxon>Shotokuvirae</taxon>
        <taxon>Cressdnaviricota</taxon>
        <taxon>Repensiviricetes</taxon>
        <taxon>Geplafuvirales</taxon>
        <taxon>Genomoviridae</taxon>
        <taxon>Gemycircularvirus</taxon>
        <taxon>Gemycircularvirus euhet1</taxon>
    </lineage>
</organism>
<reference evidence="1" key="1">
    <citation type="journal article" date="2018" name="Arch. Virol.">
        <title>Complete genome sequences of two gemycircularviruses associated with non-cultivated plants in Brazil.</title>
        <authorList>
            <person name="de Rezende R.R."/>
            <person name="Mar T.B."/>
            <person name="Paez L.M."/>
            <person name="Silva Xavier A.D."/>
            <person name="Xavier C.A."/>
            <person name="Navas-Castillo J."/>
            <person name="Zerbini F.M."/>
            <person name="Alfenas-Zerbini P."/>
        </authorList>
    </citation>
    <scope>NUCLEOTIDE SEQUENCE [LARGE SCALE GENOMIC DNA]</scope>
    <source>
        <strain evidence="1">Br1</strain>
    </source>
</reference>
<protein>
    <submittedName>
        <fullName evidence="1">Capsid protein</fullName>
    </submittedName>
</protein>
<name>A0A345S7V0_9VIRU</name>
<dbReference type="GeneID" id="41702489"/>
<sequence>MPYRRKARKPARNRRYGGVRRRYPIKKTQFRKRRMTPRKRILNIASRKKRDNMIANTNITISPKPGTFASGGAVLTGDRQYIIPWVASGRPLNGSDNTNNTIAEAAARTATECYMRGLNEKIQIQTSTAQPWQWRRVCFQYRQRDILNTQNADTPLVAQTAAVGLTRGLVDALQNGTMAQTLLNVLFQGRQSIDWASFFTAKVDNRNVTLCYDRTRIINSGNNNGIIRNYKIWHPMNKTLRYGDDETGNDETSSFFCSASNYGMGDYYIVDIFSAGPSGTSNDQLKFEPEATLYWHER</sequence>
<accession>A0A345S7V0</accession>
<evidence type="ECO:0000313" key="2">
    <source>
        <dbReference type="Proteomes" id="UP000281425"/>
    </source>
</evidence>
<proteinExistence type="predicted"/>
<evidence type="ECO:0000313" key="1">
    <source>
        <dbReference type="EMBL" id="AXI69779.1"/>
    </source>
</evidence>
<dbReference type="Proteomes" id="UP000281425">
    <property type="component" value="Segment"/>
</dbReference>